<proteinExistence type="predicted"/>
<comment type="caution">
    <text evidence="1">The sequence shown here is derived from an EMBL/GenBank/DDBJ whole genome shotgun (WGS) entry which is preliminary data.</text>
</comment>
<keyword evidence="2" id="KW-1185">Reference proteome</keyword>
<sequence length="117" mass="14116">NQFECLFQVNDCTFPQNLKGNFTYKFNTQWGSVHEKIDFKLKIQCSNFLISYSCDNDEFSNWLTSGQLTLFLFLKFDFWRPSKFYFIKILYNKRQTLKKKILKTSLFDKDLDVFSIL</sequence>
<evidence type="ECO:0000313" key="2">
    <source>
        <dbReference type="Proteomes" id="UP000276133"/>
    </source>
</evidence>
<dbReference type="OrthoDB" id="6146507at2759"/>
<dbReference type="Proteomes" id="UP000276133">
    <property type="component" value="Unassembled WGS sequence"/>
</dbReference>
<dbReference type="EMBL" id="REGN01012996">
    <property type="protein sequence ID" value="RMZ94517.1"/>
    <property type="molecule type" value="Genomic_DNA"/>
</dbReference>
<dbReference type="AlphaFoldDB" id="A0A3M7P6Z5"/>
<dbReference type="STRING" id="10195.A0A3M7P6Z5"/>
<gene>
    <name evidence="1" type="ORF">BpHYR1_009041</name>
</gene>
<evidence type="ECO:0000313" key="1">
    <source>
        <dbReference type="EMBL" id="RMZ94517.1"/>
    </source>
</evidence>
<name>A0A3M7P6Z5_BRAPC</name>
<reference evidence="1 2" key="1">
    <citation type="journal article" date="2018" name="Sci. Rep.">
        <title>Genomic signatures of local adaptation to the degree of environmental predictability in rotifers.</title>
        <authorList>
            <person name="Franch-Gras L."/>
            <person name="Hahn C."/>
            <person name="Garcia-Roger E.M."/>
            <person name="Carmona M.J."/>
            <person name="Serra M."/>
            <person name="Gomez A."/>
        </authorList>
    </citation>
    <scope>NUCLEOTIDE SEQUENCE [LARGE SCALE GENOMIC DNA]</scope>
    <source>
        <strain evidence="1">HYR1</strain>
    </source>
</reference>
<protein>
    <submittedName>
        <fullName evidence="1">AP-3 complex subunit delta-1</fullName>
    </submittedName>
</protein>
<organism evidence="1 2">
    <name type="scientific">Brachionus plicatilis</name>
    <name type="common">Marine rotifer</name>
    <name type="synonym">Brachionus muelleri</name>
    <dbReference type="NCBI Taxonomy" id="10195"/>
    <lineage>
        <taxon>Eukaryota</taxon>
        <taxon>Metazoa</taxon>
        <taxon>Spiralia</taxon>
        <taxon>Gnathifera</taxon>
        <taxon>Rotifera</taxon>
        <taxon>Eurotatoria</taxon>
        <taxon>Monogononta</taxon>
        <taxon>Pseudotrocha</taxon>
        <taxon>Ploima</taxon>
        <taxon>Brachionidae</taxon>
        <taxon>Brachionus</taxon>
    </lineage>
</organism>
<accession>A0A3M7P6Z5</accession>
<feature type="non-terminal residue" evidence="1">
    <location>
        <position position="1"/>
    </location>
</feature>